<keyword evidence="3" id="KW-1185">Reference proteome</keyword>
<protein>
    <submittedName>
        <fullName evidence="2">Unnamed protein product</fullName>
    </submittedName>
</protein>
<dbReference type="OrthoDB" id="128007at2759"/>
<evidence type="ECO:0000313" key="2">
    <source>
        <dbReference type="EMBL" id="GMF20881.1"/>
    </source>
</evidence>
<comment type="caution">
    <text evidence="2">The sequence shown here is derived from an EMBL/GenBank/DDBJ whole genome shotgun (WGS) entry which is preliminary data.</text>
</comment>
<dbReference type="AlphaFoldDB" id="A0A9W6TVL8"/>
<feature type="compositionally biased region" description="Low complexity" evidence="1">
    <location>
        <begin position="89"/>
        <end position="112"/>
    </location>
</feature>
<feature type="compositionally biased region" description="Low complexity" evidence="1">
    <location>
        <begin position="39"/>
        <end position="58"/>
    </location>
</feature>
<sequence>MAFPAGRSLKTTMYPSCQQAASLNLREPSSSPGTPTMTNAASRQKANNANSNSKSGKNTATAPVKQTNTKASASQSAKVTTTIAAAPVSAASKNASKNAQASNKAANAANGSKPDKNTKQFALSDVNPWSVQRARQIRKSDFERFVKLHNFFTANDDAIAKPINAKANSKRDQVDQWLRNSVNPKVLASIQEVQETQQALLSLLIVSAAISKYGEQELVRRNSLGEMDNIIGARFGTSGLRSKQQMPHTVGASYVLRLVLGLAPEKRAACQTLRDILNHESNARLVLQPTSKGLKPAFGTVGADSDDWAKLNQYQLKHMAKQAQSGKFQDAMQQLGGEHLYDAIRTQVKQAGGASFWDASNDKPALRQKNIRPRSASADKGPQPKKEGPKQQSGKKNANQNAKKQLPVETEKWTQVPPPAPVSVKPVTNAQIKKATGQEKSQVKNSYPVKNVSPVKNATPVKNVVAVGAWAGPLPASILQSRPIAIVSSAPTLSARVGNRGRAILSRAL</sequence>
<gene>
    <name evidence="2" type="ORF">Plil01_000817800</name>
</gene>
<proteinExistence type="predicted"/>
<dbReference type="Proteomes" id="UP001165083">
    <property type="component" value="Unassembled WGS sequence"/>
</dbReference>
<feature type="compositionally biased region" description="Polar residues" evidence="1">
    <location>
        <begin position="59"/>
        <end position="77"/>
    </location>
</feature>
<feature type="region of interest" description="Disordered" evidence="1">
    <location>
        <begin position="19"/>
        <end position="77"/>
    </location>
</feature>
<feature type="compositionally biased region" description="Low complexity" evidence="1">
    <location>
        <begin position="390"/>
        <end position="405"/>
    </location>
</feature>
<name>A0A9W6TVL8_9STRA</name>
<organism evidence="2 3">
    <name type="scientific">Phytophthora lilii</name>
    <dbReference type="NCBI Taxonomy" id="2077276"/>
    <lineage>
        <taxon>Eukaryota</taxon>
        <taxon>Sar</taxon>
        <taxon>Stramenopiles</taxon>
        <taxon>Oomycota</taxon>
        <taxon>Peronosporomycetes</taxon>
        <taxon>Peronosporales</taxon>
        <taxon>Peronosporaceae</taxon>
        <taxon>Phytophthora</taxon>
    </lineage>
</organism>
<feature type="region of interest" description="Disordered" evidence="1">
    <location>
        <begin position="355"/>
        <end position="426"/>
    </location>
</feature>
<dbReference type="EMBL" id="BSXW01000389">
    <property type="protein sequence ID" value="GMF20881.1"/>
    <property type="molecule type" value="Genomic_DNA"/>
</dbReference>
<accession>A0A9W6TVL8</accession>
<evidence type="ECO:0000313" key="3">
    <source>
        <dbReference type="Proteomes" id="UP001165083"/>
    </source>
</evidence>
<feature type="region of interest" description="Disordered" evidence="1">
    <location>
        <begin position="89"/>
        <end position="121"/>
    </location>
</feature>
<reference evidence="2" key="1">
    <citation type="submission" date="2023-04" db="EMBL/GenBank/DDBJ databases">
        <title>Phytophthora lilii NBRC 32176.</title>
        <authorList>
            <person name="Ichikawa N."/>
            <person name="Sato H."/>
            <person name="Tonouchi N."/>
        </authorList>
    </citation>
    <scope>NUCLEOTIDE SEQUENCE</scope>
    <source>
        <strain evidence="2">NBRC 32176</strain>
    </source>
</reference>
<evidence type="ECO:0000256" key="1">
    <source>
        <dbReference type="SAM" id="MobiDB-lite"/>
    </source>
</evidence>
<feature type="compositionally biased region" description="Polar residues" evidence="1">
    <location>
        <begin position="19"/>
        <end position="38"/>
    </location>
</feature>